<keyword evidence="4" id="KW-1185">Reference proteome</keyword>
<comment type="caution">
    <text evidence="3">The sequence shown here is derived from an EMBL/GenBank/DDBJ whole genome shotgun (WGS) entry which is preliminary data.</text>
</comment>
<accession>A0ABW1J5L6</accession>
<evidence type="ECO:0000313" key="4">
    <source>
        <dbReference type="Proteomes" id="UP001596302"/>
    </source>
</evidence>
<organism evidence="3 4">
    <name type="scientific">Pseudonocardia hispaniensis</name>
    <dbReference type="NCBI Taxonomy" id="904933"/>
    <lineage>
        <taxon>Bacteria</taxon>
        <taxon>Bacillati</taxon>
        <taxon>Actinomycetota</taxon>
        <taxon>Actinomycetes</taxon>
        <taxon>Pseudonocardiales</taxon>
        <taxon>Pseudonocardiaceae</taxon>
        <taxon>Pseudonocardia</taxon>
    </lineage>
</organism>
<gene>
    <name evidence="3" type="ORF">ACFQE5_18190</name>
</gene>
<reference evidence="4" key="1">
    <citation type="journal article" date="2019" name="Int. J. Syst. Evol. Microbiol.">
        <title>The Global Catalogue of Microorganisms (GCM) 10K type strain sequencing project: providing services to taxonomists for standard genome sequencing and annotation.</title>
        <authorList>
            <consortium name="The Broad Institute Genomics Platform"/>
            <consortium name="The Broad Institute Genome Sequencing Center for Infectious Disease"/>
            <person name="Wu L."/>
            <person name="Ma J."/>
        </authorList>
    </citation>
    <scope>NUCLEOTIDE SEQUENCE [LARGE SCALE GENOMIC DNA]</scope>
    <source>
        <strain evidence="4">CCM 8391</strain>
    </source>
</reference>
<protein>
    <submittedName>
        <fullName evidence="3">PH domain-containing protein</fullName>
    </submittedName>
</protein>
<dbReference type="Proteomes" id="UP001596302">
    <property type="component" value="Unassembled WGS sequence"/>
</dbReference>
<feature type="domain" description="Low molecular weight protein antigen 6 PH" evidence="2">
    <location>
        <begin position="65"/>
        <end position="144"/>
    </location>
</feature>
<keyword evidence="1" id="KW-1133">Transmembrane helix</keyword>
<proteinExistence type="predicted"/>
<evidence type="ECO:0000259" key="2">
    <source>
        <dbReference type="Pfam" id="PF10756"/>
    </source>
</evidence>
<keyword evidence="1" id="KW-0472">Membrane</keyword>
<keyword evidence="1" id="KW-0812">Transmembrane</keyword>
<sequence>MTAQPDAMRWSPPAVLVGLAWAGAAGAATWCWLLISGGADPAGRLLAGVAAVLLFTAAIFGTVARPRLVAEAAGVTVRGLRGAQHHPWPRVRAIRVMRIRRFGREVPMLELDVLDDDGRERLLVFGRLDLGDDPDAVAEALTRASQHR</sequence>
<dbReference type="Pfam" id="PF10756">
    <property type="entry name" value="bPH_6"/>
    <property type="match status" value="1"/>
</dbReference>
<name>A0ABW1J5L6_9PSEU</name>
<dbReference type="InterPro" id="IPR019692">
    <property type="entry name" value="CFP-6_PH"/>
</dbReference>
<evidence type="ECO:0000256" key="1">
    <source>
        <dbReference type="SAM" id="Phobius"/>
    </source>
</evidence>
<dbReference type="RefSeq" id="WP_379586630.1">
    <property type="nucleotide sequence ID" value="NZ_JBHSQW010000035.1"/>
</dbReference>
<dbReference type="EMBL" id="JBHSQW010000035">
    <property type="protein sequence ID" value="MFC5996138.1"/>
    <property type="molecule type" value="Genomic_DNA"/>
</dbReference>
<evidence type="ECO:0000313" key="3">
    <source>
        <dbReference type="EMBL" id="MFC5996138.1"/>
    </source>
</evidence>
<feature type="transmembrane region" description="Helical" evidence="1">
    <location>
        <begin position="43"/>
        <end position="64"/>
    </location>
</feature>